<dbReference type="InterPro" id="IPR036864">
    <property type="entry name" value="Zn2-C6_fun-type_DNA-bd_sf"/>
</dbReference>
<protein>
    <recommendedName>
        <fullName evidence="9">Xylanolytic transcriptional activator regulatory domain-containing protein</fullName>
    </recommendedName>
</protein>
<organism evidence="10 11">
    <name type="scientific">Somion occarium</name>
    <dbReference type="NCBI Taxonomy" id="3059160"/>
    <lineage>
        <taxon>Eukaryota</taxon>
        <taxon>Fungi</taxon>
        <taxon>Dikarya</taxon>
        <taxon>Basidiomycota</taxon>
        <taxon>Agaricomycotina</taxon>
        <taxon>Agaricomycetes</taxon>
        <taxon>Polyporales</taxon>
        <taxon>Cerrenaceae</taxon>
        <taxon>Somion</taxon>
    </lineage>
</organism>
<evidence type="ECO:0000313" key="11">
    <source>
        <dbReference type="Proteomes" id="UP001497453"/>
    </source>
</evidence>
<sequence>MDTSGNKGEPSGSYSQGFNFSTPSVQNHIYELARTLPPPRKQNTACDACRTRKVKCNQIAGSEKGAYSIAWPRITPAHITFNKLPLRRNVARLKNVSALRVLRVLRGKYSLYLSANYQFVISFRSSSVGPIRSDNAPRPLPYPIATQLPPAPTQPQPSRVGAQTSTKDLLAYLFSPPDPRSNSTGSNPYAEWGEMAYQLDGENWRNEFALDLIEVFFQIVHLRLPLLNPAQFRVRFQASLRSSTPPPSTPTIDLKVRRSNSPQTHSQSGSNHNSPKSAHLLPHSDCQPIDNALVATVIAWGAKFSEHPLLLADRNRNGGQSLLGKTLIDRTRSLAEDLKVHRVPTADHVVTALLIEPLQSQNPEETQGYHGFWLTSAIRLLLDLGINRKSVTTSIEDYDIQGTMVFAWWMACLADAYRSVYYRRKPLLDDDDYDIDFYTAEKTMPAEHINTDTSQVSPREQLQFLGYYRAAHALARICRQMSRHLWRPATESDGVPLSTVWGFMNSLNQWKDEYYAKVGVPPNFPSNWDFISCVTACASDVTYHIQWIVLFSAVDDYGIQEQNDLVRTADSGDANTAKHAEIEAIKKKLYDDTLYSACRIAGLAGVLTSHGYMRLDSAVMHVSCIHAGFFLAKLGRPEVQNCIAALQQYSHAYEEMTERAADIKRVYDAAVSGEFDFTHMASVVPRSGFHTDSMMGGHHDHHHASHLPHSPLHHQSVSPQLQFGIPGVQQAFYDQPGQYQV</sequence>
<feature type="compositionally biased region" description="Polar residues" evidence="8">
    <location>
        <begin position="259"/>
        <end position="276"/>
    </location>
</feature>
<evidence type="ECO:0000256" key="8">
    <source>
        <dbReference type="SAM" id="MobiDB-lite"/>
    </source>
</evidence>
<accession>A0ABP1DY74</accession>
<dbReference type="PANTHER" id="PTHR31313:SF81">
    <property type="entry name" value="TY1 ENHANCER ACTIVATOR"/>
    <property type="match status" value="1"/>
</dbReference>
<dbReference type="InterPro" id="IPR051615">
    <property type="entry name" value="Transcr_Regulatory_Elem"/>
</dbReference>
<dbReference type="Proteomes" id="UP001497453">
    <property type="component" value="Chromosome 7"/>
</dbReference>
<dbReference type="EMBL" id="OZ037950">
    <property type="protein sequence ID" value="CAL1712741.1"/>
    <property type="molecule type" value="Genomic_DNA"/>
</dbReference>
<dbReference type="PANTHER" id="PTHR31313">
    <property type="entry name" value="TY1 ENHANCER ACTIVATOR"/>
    <property type="match status" value="1"/>
</dbReference>
<feature type="region of interest" description="Disordered" evidence="8">
    <location>
        <begin position="691"/>
        <end position="717"/>
    </location>
</feature>
<reference evidence="11" key="1">
    <citation type="submission" date="2024-04" db="EMBL/GenBank/DDBJ databases">
        <authorList>
            <person name="Shaw F."/>
            <person name="Minotto A."/>
        </authorList>
    </citation>
    <scope>NUCLEOTIDE SEQUENCE [LARGE SCALE GENOMIC DNA]</scope>
</reference>
<evidence type="ECO:0000256" key="3">
    <source>
        <dbReference type="ARBA" id="ARBA00022833"/>
    </source>
</evidence>
<keyword evidence="6" id="KW-0804">Transcription</keyword>
<evidence type="ECO:0000256" key="6">
    <source>
        <dbReference type="ARBA" id="ARBA00023163"/>
    </source>
</evidence>
<keyword evidence="3" id="KW-0862">Zinc</keyword>
<evidence type="ECO:0000259" key="9">
    <source>
        <dbReference type="Pfam" id="PF04082"/>
    </source>
</evidence>
<gene>
    <name evidence="10" type="ORF">GFSPODELE1_LOCUS8969</name>
</gene>
<comment type="subcellular location">
    <subcellularLocation>
        <location evidence="1">Nucleus</location>
    </subcellularLocation>
</comment>
<name>A0ABP1DY74_9APHY</name>
<dbReference type="Gene3D" id="4.10.240.10">
    <property type="entry name" value="Zn(2)-C6 fungal-type DNA-binding domain"/>
    <property type="match status" value="1"/>
</dbReference>
<keyword evidence="2" id="KW-0479">Metal-binding</keyword>
<keyword evidence="11" id="KW-1185">Reference proteome</keyword>
<dbReference type="Pfam" id="PF04082">
    <property type="entry name" value="Fungal_trans"/>
    <property type="match status" value="1"/>
</dbReference>
<dbReference type="CDD" id="cd00067">
    <property type="entry name" value="GAL4"/>
    <property type="match status" value="1"/>
</dbReference>
<dbReference type="InterPro" id="IPR001138">
    <property type="entry name" value="Zn2Cys6_DnaBD"/>
</dbReference>
<feature type="region of interest" description="Disordered" evidence="8">
    <location>
        <begin position="240"/>
        <end position="282"/>
    </location>
</feature>
<evidence type="ECO:0000256" key="5">
    <source>
        <dbReference type="ARBA" id="ARBA00023125"/>
    </source>
</evidence>
<evidence type="ECO:0000256" key="4">
    <source>
        <dbReference type="ARBA" id="ARBA00023015"/>
    </source>
</evidence>
<evidence type="ECO:0000256" key="7">
    <source>
        <dbReference type="ARBA" id="ARBA00023242"/>
    </source>
</evidence>
<evidence type="ECO:0000256" key="2">
    <source>
        <dbReference type="ARBA" id="ARBA00022723"/>
    </source>
</evidence>
<dbReference type="CDD" id="cd12148">
    <property type="entry name" value="fungal_TF_MHR"/>
    <property type="match status" value="1"/>
</dbReference>
<evidence type="ECO:0000256" key="1">
    <source>
        <dbReference type="ARBA" id="ARBA00004123"/>
    </source>
</evidence>
<dbReference type="InterPro" id="IPR007219">
    <property type="entry name" value="XnlR_reg_dom"/>
</dbReference>
<dbReference type="SUPFAM" id="SSF57701">
    <property type="entry name" value="Zn2/Cys6 DNA-binding domain"/>
    <property type="match status" value="1"/>
</dbReference>
<keyword evidence="4" id="KW-0805">Transcription regulation</keyword>
<keyword evidence="5" id="KW-0238">DNA-binding</keyword>
<feature type="domain" description="Xylanolytic transcriptional activator regulatory" evidence="9">
    <location>
        <begin position="213"/>
        <end position="480"/>
    </location>
</feature>
<evidence type="ECO:0000313" key="10">
    <source>
        <dbReference type="EMBL" id="CAL1712741.1"/>
    </source>
</evidence>
<keyword evidence="7" id="KW-0539">Nucleus</keyword>
<proteinExistence type="predicted"/>